<protein>
    <submittedName>
        <fullName evidence="2">Uncharacterized protein</fullName>
    </submittedName>
</protein>
<keyword evidence="1" id="KW-0472">Membrane</keyword>
<name>A0A2A2TJV7_9CYAN</name>
<evidence type="ECO:0000256" key="1">
    <source>
        <dbReference type="SAM" id="Phobius"/>
    </source>
</evidence>
<dbReference type="EMBL" id="NTFS01000096">
    <property type="protein sequence ID" value="PAX55862.1"/>
    <property type="molecule type" value="Genomic_DNA"/>
</dbReference>
<organism evidence="2 3">
    <name type="scientific">Brunnivagina elsteri CCALA 953</name>
    <dbReference type="NCBI Taxonomy" id="987040"/>
    <lineage>
        <taxon>Bacteria</taxon>
        <taxon>Bacillati</taxon>
        <taxon>Cyanobacteriota</taxon>
        <taxon>Cyanophyceae</taxon>
        <taxon>Nostocales</taxon>
        <taxon>Calotrichaceae</taxon>
        <taxon>Brunnivagina</taxon>
    </lineage>
</organism>
<proteinExistence type="predicted"/>
<comment type="caution">
    <text evidence="2">The sequence shown here is derived from an EMBL/GenBank/DDBJ whole genome shotgun (WGS) entry which is preliminary data.</text>
</comment>
<gene>
    <name evidence="2" type="ORF">CK510_10955</name>
</gene>
<dbReference type="AlphaFoldDB" id="A0A2A2TJV7"/>
<reference evidence="2 3" key="1">
    <citation type="submission" date="2017-08" db="EMBL/GenBank/DDBJ databases">
        <title>Draft genome sequence of filamentous cyanobacterium Calothrix elsteri CCALA 953.</title>
        <authorList>
            <person name="Gagunashvili A.N."/>
            <person name="Elster J."/>
            <person name="Andresson O.S."/>
        </authorList>
    </citation>
    <scope>NUCLEOTIDE SEQUENCE [LARGE SCALE GENOMIC DNA]</scope>
    <source>
        <strain evidence="2 3">CCALA 953</strain>
    </source>
</reference>
<accession>A0A2A2TJV7</accession>
<keyword evidence="3" id="KW-1185">Reference proteome</keyword>
<evidence type="ECO:0000313" key="2">
    <source>
        <dbReference type="EMBL" id="PAX55862.1"/>
    </source>
</evidence>
<keyword evidence="1" id="KW-1133">Transmembrane helix</keyword>
<keyword evidence="1" id="KW-0812">Transmembrane</keyword>
<dbReference type="RefSeq" id="WP_095721736.1">
    <property type="nucleotide sequence ID" value="NZ_NTFS01000096.1"/>
</dbReference>
<dbReference type="Proteomes" id="UP000218238">
    <property type="component" value="Unassembled WGS sequence"/>
</dbReference>
<feature type="transmembrane region" description="Helical" evidence="1">
    <location>
        <begin position="6"/>
        <end position="36"/>
    </location>
</feature>
<evidence type="ECO:0000313" key="3">
    <source>
        <dbReference type="Proteomes" id="UP000218238"/>
    </source>
</evidence>
<sequence>MFFALIIAWIVFTILLKIIKTTVINALIIAGVVFLLQVGYGITLRDILNFLVQLPQQFSQSGK</sequence>